<dbReference type="EMBL" id="JACXVP010000006">
    <property type="protein sequence ID" value="KAG5602252.1"/>
    <property type="molecule type" value="Genomic_DNA"/>
</dbReference>
<protein>
    <submittedName>
        <fullName evidence="1">Uncharacterized protein</fullName>
    </submittedName>
</protein>
<gene>
    <name evidence="1" type="ORF">H5410_033622</name>
</gene>
<evidence type="ECO:0000313" key="2">
    <source>
        <dbReference type="Proteomes" id="UP000824120"/>
    </source>
</evidence>
<comment type="caution">
    <text evidence="1">The sequence shown here is derived from an EMBL/GenBank/DDBJ whole genome shotgun (WGS) entry which is preliminary data.</text>
</comment>
<accession>A0A9J5YT45</accession>
<dbReference type="OrthoDB" id="1839151at2759"/>
<dbReference type="Proteomes" id="UP000824120">
    <property type="component" value="Chromosome 6"/>
</dbReference>
<dbReference type="AlphaFoldDB" id="A0A9J5YT45"/>
<proteinExistence type="predicted"/>
<name>A0A9J5YT45_SOLCO</name>
<sequence length="169" mass="19751">MEARIWCIVKSFINNNKANMVVSKWCTPKEKTYSILFSPKDTQSSIHRDIQQYRDKYKLIKQPLEEQGCGKLLCTKRLLVATSQKQHECSTVEDVAQRLAPGNDDWNLNFRRNLNDWEMGRLAKLLLILENFQGLSQCQNRIIWKTECRGRLQDLGLGNRSGKLMLHIR</sequence>
<reference evidence="1 2" key="1">
    <citation type="submission" date="2020-09" db="EMBL/GenBank/DDBJ databases">
        <title>De no assembly of potato wild relative species, Solanum commersonii.</title>
        <authorList>
            <person name="Cho K."/>
        </authorList>
    </citation>
    <scope>NUCLEOTIDE SEQUENCE [LARGE SCALE GENOMIC DNA]</scope>
    <source>
        <strain evidence="1">LZ3.2</strain>
        <tissue evidence="1">Leaf</tissue>
    </source>
</reference>
<evidence type="ECO:0000313" key="1">
    <source>
        <dbReference type="EMBL" id="KAG5602252.1"/>
    </source>
</evidence>
<keyword evidence="2" id="KW-1185">Reference proteome</keyword>
<organism evidence="1 2">
    <name type="scientific">Solanum commersonii</name>
    <name type="common">Commerson's wild potato</name>
    <name type="synonym">Commerson's nightshade</name>
    <dbReference type="NCBI Taxonomy" id="4109"/>
    <lineage>
        <taxon>Eukaryota</taxon>
        <taxon>Viridiplantae</taxon>
        <taxon>Streptophyta</taxon>
        <taxon>Embryophyta</taxon>
        <taxon>Tracheophyta</taxon>
        <taxon>Spermatophyta</taxon>
        <taxon>Magnoliopsida</taxon>
        <taxon>eudicotyledons</taxon>
        <taxon>Gunneridae</taxon>
        <taxon>Pentapetalae</taxon>
        <taxon>asterids</taxon>
        <taxon>lamiids</taxon>
        <taxon>Solanales</taxon>
        <taxon>Solanaceae</taxon>
        <taxon>Solanoideae</taxon>
        <taxon>Solaneae</taxon>
        <taxon>Solanum</taxon>
    </lineage>
</organism>